<evidence type="ECO:0000313" key="2">
    <source>
        <dbReference type="Proteomes" id="UP001438707"/>
    </source>
</evidence>
<evidence type="ECO:0000313" key="1">
    <source>
        <dbReference type="EMBL" id="KAK9818495.1"/>
    </source>
</evidence>
<dbReference type="Proteomes" id="UP001438707">
    <property type="component" value="Unassembled WGS sequence"/>
</dbReference>
<proteinExistence type="predicted"/>
<dbReference type="AlphaFoldDB" id="A0AAW1QBE9"/>
<gene>
    <name evidence="1" type="ORF">WJX74_001943</name>
</gene>
<sequence>MAAQEEGGPEPALGSVLRSPDSLLVRAQVPRVPGLDAREAPLDCVSYSSQQPVPLQGSHVTRVCISR</sequence>
<keyword evidence="2" id="KW-1185">Reference proteome</keyword>
<name>A0AAW1QBE9_9CHLO</name>
<comment type="caution">
    <text evidence="1">The sequence shown here is derived from an EMBL/GenBank/DDBJ whole genome shotgun (WGS) entry which is preliminary data.</text>
</comment>
<accession>A0AAW1QBE9</accession>
<reference evidence="1 2" key="1">
    <citation type="journal article" date="2024" name="Nat. Commun.">
        <title>Phylogenomics reveals the evolutionary origins of lichenization in chlorophyte algae.</title>
        <authorList>
            <person name="Puginier C."/>
            <person name="Libourel C."/>
            <person name="Otte J."/>
            <person name="Skaloud P."/>
            <person name="Haon M."/>
            <person name="Grisel S."/>
            <person name="Petersen M."/>
            <person name="Berrin J.G."/>
            <person name="Delaux P.M."/>
            <person name="Dal Grande F."/>
            <person name="Keller J."/>
        </authorList>
    </citation>
    <scope>NUCLEOTIDE SEQUENCE [LARGE SCALE GENOMIC DNA]</scope>
    <source>
        <strain evidence="1 2">SAG 2145</strain>
    </source>
</reference>
<dbReference type="EMBL" id="JALJOS010000061">
    <property type="protein sequence ID" value="KAK9818495.1"/>
    <property type="molecule type" value="Genomic_DNA"/>
</dbReference>
<protein>
    <submittedName>
        <fullName evidence="1">Uncharacterized protein</fullName>
    </submittedName>
</protein>
<organism evidence="1 2">
    <name type="scientific">Apatococcus lobatus</name>
    <dbReference type="NCBI Taxonomy" id="904363"/>
    <lineage>
        <taxon>Eukaryota</taxon>
        <taxon>Viridiplantae</taxon>
        <taxon>Chlorophyta</taxon>
        <taxon>core chlorophytes</taxon>
        <taxon>Trebouxiophyceae</taxon>
        <taxon>Chlorellales</taxon>
        <taxon>Chlorellaceae</taxon>
        <taxon>Apatococcus</taxon>
    </lineage>
</organism>